<feature type="non-terminal residue" evidence="2">
    <location>
        <position position="403"/>
    </location>
</feature>
<dbReference type="Proteomes" id="UP001162483">
    <property type="component" value="Unassembled WGS sequence"/>
</dbReference>
<evidence type="ECO:0000256" key="1">
    <source>
        <dbReference type="SAM" id="MobiDB-lite"/>
    </source>
</evidence>
<feature type="region of interest" description="Disordered" evidence="1">
    <location>
        <begin position="232"/>
        <end position="253"/>
    </location>
</feature>
<comment type="caution">
    <text evidence="2">The sequence shown here is derived from an EMBL/GenBank/DDBJ whole genome shotgun (WGS) entry which is preliminary data.</text>
</comment>
<keyword evidence="3" id="KW-1185">Reference proteome</keyword>
<sequence length="403" mass="45244">MRKAKMISNRVGQPSINMNMNHNAAAPSNVASNTCINQNIQNFENLQSTSKGILTYLERQLDSDATGSSSDEDWDEKPGKMDICKSKCSWLSVRADIGSRWTWLQAKISELEYQIQQLGHLQSQLRNQKGTLLFEEPSNSIIQKKEHLPEPSISLRPAERVATPPEDRNLSSTKDLEMSPSSPTMLLRNIEKQSARLTEMVSSLMTSFPVTLSPKPCVKSPNREYGAAAFPRASRTSMHKPESSVLNGLSQKQAKKDRKNIHAKAPFTFGSSSARTRPLQLYHKRNLYRFGSECTAMLSHKAVYCCNESLQSSKHHSTWTCCDKPQKPVLVNSNVCEIEPHFHPVLSLPSDIPLQLYLDALLKNREIRGDAADNNLLIQKEDGCHPYYTNNSSTSSTTPESFY</sequence>
<evidence type="ECO:0000313" key="3">
    <source>
        <dbReference type="Proteomes" id="UP001162483"/>
    </source>
</evidence>
<dbReference type="PANTHER" id="PTHR22443:SF16">
    <property type="entry name" value="KAT8 REGULATORY NSL COMPLEX SUBUNIT 1-LIKE PROTEIN"/>
    <property type="match status" value="1"/>
</dbReference>
<evidence type="ECO:0008006" key="4">
    <source>
        <dbReference type="Google" id="ProtNLM"/>
    </source>
</evidence>
<organism evidence="2 3">
    <name type="scientific">Staurois parvus</name>
    <dbReference type="NCBI Taxonomy" id="386267"/>
    <lineage>
        <taxon>Eukaryota</taxon>
        <taxon>Metazoa</taxon>
        <taxon>Chordata</taxon>
        <taxon>Craniata</taxon>
        <taxon>Vertebrata</taxon>
        <taxon>Euteleostomi</taxon>
        <taxon>Amphibia</taxon>
        <taxon>Batrachia</taxon>
        <taxon>Anura</taxon>
        <taxon>Neobatrachia</taxon>
        <taxon>Ranoidea</taxon>
        <taxon>Ranidae</taxon>
        <taxon>Staurois</taxon>
    </lineage>
</organism>
<proteinExistence type="predicted"/>
<dbReference type="EMBL" id="CATNWA010000287">
    <property type="protein sequence ID" value="CAI9535857.1"/>
    <property type="molecule type" value="Genomic_DNA"/>
</dbReference>
<dbReference type="PANTHER" id="PTHR22443">
    <property type="entry name" value="NON-SPECIFIC LETHAL 1, ISOFORM M"/>
    <property type="match status" value="1"/>
</dbReference>
<evidence type="ECO:0000313" key="2">
    <source>
        <dbReference type="EMBL" id="CAI9535857.1"/>
    </source>
</evidence>
<reference evidence="2" key="1">
    <citation type="submission" date="2023-05" db="EMBL/GenBank/DDBJ databases">
        <authorList>
            <person name="Stuckert A."/>
        </authorList>
    </citation>
    <scope>NUCLEOTIDE SEQUENCE</scope>
</reference>
<name>A0ABN9AMR7_9NEOB</name>
<feature type="region of interest" description="Disordered" evidence="1">
    <location>
        <begin position="147"/>
        <end position="182"/>
    </location>
</feature>
<dbReference type="InterPro" id="IPR026180">
    <property type="entry name" value="NSL1"/>
</dbReference>
<feature type="compositionally biased region" description="Basic and acidic residues" evidence="1">
    <location>
        <begin position="165"/>
        <end position="177"/>
    </location>
</feature>
<protein>
    <recommendedName>
        <fullName evidence="4">KAT8 regulatory NSL complex subunit 1-like protein</fullName>
    </recommendedName>
</protein>
<accession>A0ABN9AMR7</accession>
<gene>
    <name evidence="2" type="ORF">SPARVUS_LOCUS925556</name>
</gene>